<accession>A0A2Z7C5R4</accession>
<feature type="region of interest" description="Disordered" evidence="1">
    <location>
        <begin position="141"/>
        <end position="161"/>
    </location>
</feature>
<evidence type="ECO:0000256" key="1">
    <source>
        <dbReference type="SAM" id="MobiDB-lite"/>
    </source>
</evidence>
<dbReference type="AlphaFoldDB" id="A0A2Z7C5R4"/>
<protein>
    <submittedName>
        <fullName evidence="2">Uncharacterized protein</fullName>
    </submittedName>
</protein>
<feature type="compositionally biased region" description="Polar residues" evidence="1">
    <location>
        <begin position="150"/>
        <end position="161"/>
    </location>
</feature>
<feature type="compositionally biased region" description="Low complexity" evidence="1">
    <location>
        <begin position="22"/>
        <end position="35"/>
    </location>
</feature>
<feature type="compositionally biased region" description="Basic and acidic residues" evidence="1">
    <location>
        <begin position="1"/>
        <end position="10"/>
    </location>
</feature>
<gene>
    <name evidence="2" type="ORF">F511_04537</name>
</gene>
<dbReference type="EMBL" id="KV000873">
    <property type="protein sequence ID" value="KZV39897.1"/>
    <property type="molecule type" value="Genomic_DNA"/>
</dbReference>
<feature type="compositionally biased region" description="Basic and acidic residues" evidence="1">
    <location>
        <begin position="102"/>
        <end position="111"/>
    </location>
</feature>
<sequence>MSSVEDEYRTRIKGCSSSKSVPWALPADAPLGPADLSEEPVKAKHKTKAAPEREKQRGQPHGHIACGSMGATQPSHMQHQKQSSTQPVPFSLPMGESYPTEPQDRHKSRSGESRILVQYLCTAYGKQQNTLPASLKYRPIAQGKNHKKGSNLNRSSTRSQITKPCSCSSSAVLSSAPSQLQIGTRTSASKRGFQSKYPSNLTGQSLVVWGALGRVNINHEGLEDICREYSREDKEKCML</sequence>
<evidence type="ECO:0000313" key="3">
    <source>
        <dbReference type="Proteomes" id="UP000250235"/>
    </source>
</evidence>
<feature type="compositionally biased region" description="Polar residues" evidence="1">
    <location>
        <begin position="70"/>
        <end position="88"/>
    </location>
</feature>
<keyword evidence="3" id="KW-1185">Reference proteome</keyword>
<name>A0A2Z7C5R4_9LAMI</name>
<reference evidence="2 3" key="1">
    <citation type="journal article" date="2015" name="Proc. Natl. Acad. Sci. U.S.A.">
        <title>The resurrection genome of Boea hygrometrica: A blueprint for survival of dehydration.</title>
        <authorList>
            <person name="Xiao L."/>
            <person name="Yang G."/>
            <person name="Zhang L."/>
            <person name="Yang X."/>
            <person name="Zhao S."/>
            <person name="Ji Z."/>
            <person name="Zhou Q."/>
            <person name="Hu M."/>
            <person name="Wang Y."/>
            <person name="Chen M."/>
            <person name="Xu Y."/>
            <person name="Jin H."/>
            <person name="Xiao X."/>
            <person name="Hu G."/>
            <person name="Bao F."/>
            <person name="Hu Y."/>
            <person name="Wan P."/>
            <person name="Li L."/>
            <person name="Deng X."/>
            <person name="Kuang T."/>
            <person name="Xiang C."/>
            <person name="Zhu J.K."/>
            <person name="Oliver M.J."/>
            <person name="He Y."/>
        </authorList>
    </citation>
    <scope>NUCLEOTIDE SEQUENCE [LARGE SCALE GENOMIC DNA]</scope>
    <source>
        <strain evidence="3">cv. XS01</strain>
    </source>
</reference>
<organism evidence="2 3">
    <name type="scientific">Dorcoceras hygrometricum</name>
    <dbReference type="NCBI Taxonomy" id="472368"/>
    <lineage>
        <taxon>Eukaryota</taxon>
        <taxon>Viridiplantae</taxon>
        <taxon>Streptophyta</taxon>
        <taxon>Embryophyta</taxon>
        <taxon>Tracheophyta</taxon>
        <taxon>Spermatophyta</taxon>
        <taxon>Magnoliopsida</taxon>
        <taxon>eudicotyledons</taxon>
        <taxon>Gunneridae</taxon>
        <taxon>Pentapetalae</taxon>
        <taxon>asterids</taxon>
        <taxon>lamiids</taxon>
        <taxon>Lamiales</taxon>
        <taxon>Gesneriaceae</taxon>
        <taxon>Didymocarpoideae</taxon>
        <taxon>Trichosporeae</taxon>
        <taxon>Loxocarpinae</taxon>
        <taxon>Dorcoceras</taxon>
    </lineage>
</organism>
<feature type="region of interest" description="Disordered" evidence="1">
    <location>
        <begin position="1"/>
        <end position="111"/>
    </location>
</feature>
<proteinExistence type="predicted"/>
<dbReference type="Proteomes" id="UP000250235">
    <property type="component" value="Unassembled WGS sequence"/>
</dbReference>
<evidence type="ECO:0000313" key="2">
    <source>
        <dbReference type="EMBL" id="KZV39897.1"/>
    </source>
</evidence>